<dbReference type="Pfam" id="PF00293">
    <property type="entry name" value="NUDIX"/>
    <property type="match status" value="1"/>
</dbReference>
<dbReference type="AlphaFoldDB" id="A0A316VLT3"/>
<dbReference type="GO" id="GO:0044716">
    <property type="term" value="F:8-oxo-GDP phosphatase activity"/>
    <property type="evidence" value="ECO:0007669"/>
    <property type="project" value="TreeGrafter"/>
</dbReference>
<feature type="domain" description="Nudix hydrolase" evidence="12">
    <location>
        <begin position="18"/>
        <end position="178"/>
    </location>
</feature>
<dbReference type="InParanoid" id="A0A316VLT3"/>
<dbReference type="PANTHER" id="PTHR47707:SF1">
    <property type="entry name" value="NUDIX HYDROLASE FAMILY PROTEIN"/>
    <property type="match status" value="1"/>
</dbReference>
<dbReference type="OrthoDB" id="3333740at2759"/>
<keyword evidence="5" id="KW-0479">Metal-binding</keyword>
<dbReference type="GO" id="GO:0046872">
    <property type="term" value="F:metal ion binding"/>
    <property type="evidence" value="ECO:0007669"/>
    <property type="project" value="UniProtKB-KW"/>
</dbReference>
<evidence type="ECO:0000256" key="7">
    <source>
        <dbReference type="ARBA" id="ARBA00022801"/>
    </source>
</evidence>
<accession>A0A316VLT3</accession>
<protein>
    <recommendedName>
        <fullName evidence="11">8-oxo-dGTP diphosphatase</fullName>
        <ecNumber evidence="11">3.6.1.55</ecNumber>
    </recommendedName>
</protein>
<dbReference type="GO" id="GO:0006281">
    <property type="term" value="P:DNA repair"/>
    <property type="evidence" value="ECO:0007669"/>
    <property type="project" value="UniProtKB-KW"/>
</dbReference>
<keyword evidence="8" id="KW-0460">Magnesium</keyword>
<evidence type="ECO:0000256" key="8">
    <source>
        <dbReference type="ARBA" id="ARBA00022842"/>
    </source>
</evidence>
<evidence type="ECO:0000259" key="12">
    <source>
        <dbReference type="PROSITE" id="PS51462"/>
    </source>
</evidence>
<dbReference type="InterPro" id="IPR015797">
    <property type="entry name" value="NUDIX_hydrolase-like_dom_sf"/>
</dbReference>
<keyword evidence="9" id="KW-0234">DNA repair</keyword>
<dbReference type="GO" id="GO:0044715">
    <property type="term" value="F:8-oxo-dGDP phosphatase activity"/>
    <property type="evidence" value="ECO:0007669"/>
    <property type="project" value="TreeGrafter"/>
</dbReference>
<keyword evidence="6" id="KW-0227">DNA damage</keyword>
<evidence type="ECO:0000256" key="6">
    <source>
        <dbReference type="ARBA" id="ARBA00022763"/>
    </source>
</evidence>
<dbReference type="SUPFAM" id="SSF55811">
    <property type="entry name" value="Nudix"/>
    <property type="match status" value="1"/>
</dbReference>
<dbReference type="STRING" id="1280837.A0A316VLT3"/>
<dbReference type="GO" id="GO:0008413">
    <property type="term" value="F:8-oxo-7,8-dihydroguanosine triphosphate pyrophosphatase activity"/>
    <property type="evidence" value="ECO:0007669"/>
    <property type="project" value="TreeGrafter"/>
</dbReference>
<dbReference type="InterPro" id="IPR000086">
    <property type="entry name" value="NUDIX_hydrolase_dom"/>
</dbReference>
<dbReference type="PROSITE" id="PS51462">
    <property type="entry name" value="NUDIX"/>
    <property type="match status" value="1"/>
</dbReference>
<dbReference type="RefSeq" id="XP_025357363.1">
    <property type="nucleotide sequence ID" value="XM_025500666.1"/>
</dbReference>
<evidence type="ECO:0000256" key="3">
    <source>
        <dbReference type="ARBA" id="ARBA00022457"/>
    </source>
</evidence>
<evidence type="ECO:0000256" key="9">
    <source>
        <dbReference type="ARBA" id="ARBA00023204"/>
    </source>
</evidence>
<name>A0A316VLT3_9BASI</name>
<evidence type="ECO:0000256" key="11">
    <source>
        <dbReference type="ARBA" id="ARBA00038905"/>
    </source>
</evidence>
<evidence type="ECO:0000256" key="5">
    <source>
        <dbReference type="ARBA" id="ARBA00022723"/>
    </source>
</evidence>
<dbReference type="EC" id="3.6.1.55" evidence="11"/>
<dbReference type="PANTHER" id="PTHR47707">
    <property type="entry name" value="8-OXO-DGTP DIPHOSPHATASE"/>
    <property type="match status" value="1"/>
</dbReference>
<organism evidence="13 14">
    <name type="scientific">Meira miltonrushii</name>
    <dbReference type="NCBI Taxonomy" id="1280837"/>
    <lineage>
        <taxon>Eukaryota</taxon>
        <taxon>Fungi</taxon>
        <taxon>Dikarya</taxon>
        <taxon>Basidiomycota</taxon>
        <taxon>Ustilaginomycotina</taxon>
        <taxon>Exobasidiomycetes</taxon>
        <taxon>Exobasidiales</taxon>
        <taxon>Brachybasidiaceae</taxon>
        <taxon>Meira</taxon>
    </lineage>
</organism>
<dbReference type="GO" id="GO:0006260">
    <property type="term" value="P:DNA replication"/>
    <property type="evidence" value="ECO:0007669"/>
    <property type="project" value="UniProtKB-KW"/>
</dbReference>
<evidence type="ECO:0000256" key="2">
    <source>
        <dbReference type="ARBA" id="ARBA00005582"/>
    </source>
</evidence>
<proteinExistence type="inferred from homology"/>
<evidence type="ECO:0000313" key="14">
    <source>
        <dbReference type="Proteomes" id="UP000245771"/>
    </source>
</evidence>
<evidence type="ECO:0000256" key="4">
    <source>
        <dbReference type="ARBA" id="ARBA00022705"/>
    </source>
</evidence>
<keyword evidence="14" id="KW-1185">Reference proteome</keyword>
<keyword evidence="7" id="KW-0378">Hydrolase</keyword>
<reference evidence="13 14" key="1">
    <citation type="journal article" date="2018" name="Mol. Biol. Evol.">
        <title>Broad Genomic Sampling Reveals a Smut Pathogenic Ancestry of the Fungal Clade Ustilaginomycotina.</title>
        <authorList>
            <person name="Kijpornyongpan T."/>
            <person name="Mondo S.J."/>
            <person name="Barry K."/>
            <person name="Sandor L."/>
            <person name="Lee J."/>
            <person name="Lipzen A."/>
            <person name="Pangilinan J."/>
            <person name="LaButti K."/>
            <person name="Hainaut M."/>
            <person name="Henrissat B."/>
            <person name="Grigoriev I.V."/>
            <person name="Spatafora J.W."/>
            <person name="Aime M.C."/>
        </authorList>
    </citation>
    <scope>NUCLEOTIDE SEQUENCE [LARGE SCALE GENOMIC DNA]</scope>
    <source>
        <strain evidence="13 14">MCA 3882</strain>
    </source>
</reference>
<keyword evidence="4" id="KW-0235">DNA replication</keyword>
<comment type="cofactor">
    <cofactor evidence="1">
        <name>Mg(2+)</name>
        <dbReference type="ChEBI" id="CHEBI:18420"/>
    </cofactor>
</comment>
<evidence type="ECO:0000256" key="10">
    <source>
        <dbReference type="ARBA" id="ARBA00035861"/>
    </source>
</evidence>
<dbReference type="GO" id="GO:0035539">
    <property type="term" value="F:8-oxo-7,8-dihydrodeoxyguanosine triphosphate pyrophosphatase activity"/>
    <property type="evidence" value="ECO:0007669"/>
    <property type="project" value="UniProtKB-EC"/>
</dbReference>
<dbReference type="Proteomes" id="UP000245771">
    <property type="component" value="Unassembled WGS sequence"/>
</dbReference>
<keyword evidence="3" id="KW-0515">Mutator protein</keyword>
<dbReference type="Gene3D" id="3.90.79.10">
    <property type="entry name" value="Nucleoside Triphosphate Pyrophosphohydrolase"/>
    <property type="match status" value="1"/>
</dbReference>
<comment type="catalytic activity">
    <reaction evidence="10">
        <text>8-oxo-dGTP + H2O = 8-oxo-dGMP + diphosphate + H(+)</text>
        <dbReference type="Rhea" id="RHEA:31575"/>
        <dbReference type="ChEBI" id="CHEBI:15377"/>
        <dbReference type="ChEBI" id="CHEBI:15378"/>
        <dbReference type="ChEBI" id="CHEBI:33019"/>
        <dbReference type="ChEBI" id="CHEBI:63224"/>
        <dbReference type="ChEBI" id="CHEBI:77896"/>
        <dbReference type="EC" id="3.6.1.55"/>
    </reaction>
</comment>
<dbReference type="EMBL" id="KZ819602">
    <property type="protein sequence ID" value="PWN37061.1"/>
    <property type="molecule type" value="Genomic_DNA"/>
</dbReference>
<evidence type="ECO:0000256" key="1">
    <source>
        <dbReference type="ARBA" id="ARBA00001946"/>
    </source>
</evidence>
<comment type="similarity">
    <text evidence="2">Belongs to the Nudix hydrolase family.</text>
</comment>
<gene>
    <name evidence="13" type="ORF">FA14DRAFT_176365</name>
</gene>
<dbReference type="InterPro" id="IPR047127">
    <property type="entry name" value="MutT-like"/>
</dbReference>
<dbReference type="GeneID" id="37022447"/>
<sequence length="185" mass="20959">MSCSLSGSFFHQQEMTVRYQDVVCAFIVEDKQSKASEEVTNSSSFRVLCSQRYDDAEHFPSMYEFPGGKVDEGETHIQTMKRECSEELGIEVEPIVSNSTEGDVIAIKPCYSFHHEPKQDKRLGGLVTFRLFFYWAKIVNNSQPKALASQKVEWLTPEQMGKLTFCPGDEGIIEDMLSGTLRPPE</sequence>
<evidence type="ECO:0000313" key="13">
    <source>
        <dbReference type="EMBL" id="PWN37061.1"/>
    </source>
</evidence>